<dbReference type="InterPro" id="IPR050154">
    <property type="entry name" value="UbiB_kinase"/>
</dbReference>
<name>A0A1G7U088_9ACTN</name>
<evidence type="ECO:0000256" key="2">
    <source>
        <dbReference type="SAM" id="MobiDB-lite"/>
    </source>
</evidence>
<dbReference type="AlphaFoldDB" id="A0A1G7U088"/>
<feature type="region of interest" description="Disordered" evidence="2">
    <location>
        <begin position="190"/>
        <end position="218"/>
    </location>
</feature>
<keyword evidence="3" id="KW-0812">Transmembrane</keyword>
<protein>
    <submittedName>
        <fullName evidence="4">Ubiquinone biosynthesis protein</fullName>
    </submittedName>
</protein>
<organism evidence="4 5">
    <name type="scientific">Sinosporangium album</name>
    <dbReference type="NCBI Taxonomy" id="504805"/>
    <lineage>
        <taxon>Bacteria</taxon>
        <taxon>Bacillati</taxon>
        <taxon>Actinomycetota</taxon>
        <taxon>Actinomycetes</taxon>
        <taxon>Streptosporangiales</taxon>
        <taxon>Streptosporangiaceae</taxon>
        <taxon>Sinosporangium</taxon>
    </lineage>
</organism>
<dbReference type="PANTHER" id="PTHR10566">
    <property type="entry name" value="CHAPERONE-ACTIVITY OF BC1 COMPLEX CABC1 -RELATED"/>
    <property type="match status" value="1"/>
</dbReference>
<keyword evidence="3" id="KW-0472">Membrane</keyword>
<accession>A0A1G7U088</accession>
<evidence type="ECO:0000256" key="1">
    <source>
        <dbReference type="ARBA" id="ARBA00009670"/>
    </source>
</evidence>
<keyword evidence="5" id="KW-1185">Reference proteome</keyword>
<feature type="compositionally biased region" description="Low complexity" evidence="2">
    <location>
        <begin position="198"/>
        <end position="210"/>
    </location>
</feature>
<dbReference type="STRING" id="504805.SAMN05421505_10438"/>
<reference evidence="4 5" key="1">
    <citation type="submission" date="2016-10" db="EMBL/GenBank/DDBJ databases">
        <authorList>
            <person name="de Groot N.N."/>
        </authorList>
    </citation>
    <scope>NUCLEOTIDE SEQUENCE [LARGE SCALE GENOMIC DNA]</scope>
    <source>
        <strain evidence="4 5">CPCC 201354</strain>
    </source>
</reference>
<sequence>MAYVHVRGRVVGVWVFVLGVTALVALEVLVPTGTLPRPATWVTGWKARRRRSKRYSRIVAIAVKHGLGGYIRGRRRLNTHENASKTARSLRDALNEGGVTFVKLGQMLSTRPDLIPAAFIEQLSTLQTKADPEPWERIQPAIERSLGRPLGQVFATIDKQPCTPSSTGPCCSSASSSACAPWPWPSEIRPTRAATCTGSSGAAPGSQAGQEMVGEVIG</sequence>
<dbReference type="RefSeq" id="WP_176955284.1">
    <property type="nucleotide sequence ID" value="NZ_FNCN01000004.1"/>
</dbReference>
<dbReference type="Proteomes" id="UP000198923">
    <property type="component" value="Unassembled WGS sequence"/>
</dbReference>
<evidence type="ECO:0000313" key="4">
    <source>
        <dbReference type="EMBL" id="SDG40953.1"/>
    </source>
</evidence>
<feature type="transmembrane region" description="Helical" evidence="3">
    <location>
        <begin position="12"/>
        <end position="30"/>
    </location>
</feature>
<proteinExistence type="inferred from homology"/>
<evidence type="ECO:0000313" key="5">
    <source>
        <dbReference type="Proteomes" id="UP000198923"/>
    </source>
</evidence>
<dbReference type="EMBL" id="FNCN01000004">
    <property type="protein sequence ID" value="SDG40953.1"/>
    <property type="molecule type" value="Genomic_DNA"/>
</dbReference>
<gene>
    <name evidence="4" type="ORF">SAMN05421505_10438</name>
</gene>
<keyword evidence="4" id="KW-0830">Ubiquinone</keyword>
<evidence type="ECO:0000256" key="3">
    <source>
        <dbReference type="SAM" id="Phobius"/>
    </source>
</evidence>
<comment type="similarity">
    <text evidence="1">Belongs to the protein kinase superfamily. ADCK protein kinase family.</text>
</comment>
<keyword evidence="3" id="KW-1133">Transmembrane helix</keyword>
<dbReference type="PANTHER" id="PTHR10566:SF113">
    <property type="entry name" value="PROTEIN ACTIVITY OF BC1 COMPLEX KINASE 7, CHLOROPLASTIC"/>
    <property type="match status" value="1"/>
</dbReference>